<name>A0A933NZU2_9HYPH</name>
<protein>
    <recommendedName>
        <fullName evidence="3">Circularly permuted type 2 ATP-grasp protein</fullName>
    </recommendedName>
</protein>
<proteinExistence type="predicted"/>
<dbReference type="AlphaFoldDB" id="A0A933NZU2"/>
<dbReference type="SUPFAM" id="SSF56059">
    <property type="entry name" value="Glutathione synthetase ATP-binding domain-like"/>
    <property type="match status" value="1"/>
</dbReference>
<evidence type="ECO:0000313" key="1">
    <source>
        <dbReference type="EMBL" id="MBI4923108.1"/>
    </source>
</evidence>
<gene>
    <name evidence="1" type="ORF">HY834_15295</name>
</gene>
<dbReference type="EMBL" id="JACRAF010000044">
    <property type="protein sequence ID" value="MBI4923108.1"/>
    <property type="molecule type" value="Genomic_DNA"/>
</dbReference>
<evidence type="ECO:0000313" key="2">
    <source>
        <dbReference type="Proteomes" id="UP000782610"/>
    </source>
</evidence>
<comment type="caution">
    <text evidence="1">The sequence shown here is derived from an EMBL/GenBank/DDBJ whole genome shotgun (WGS) entry which is preliminary data.</text>
</comment>
<accession>A0A933NZU2</accession>
<evidence type="ECO:0008006" key="3">
    <source>
        <dbReference type="Google" id="ProtNLM"/>
    </source>
</evidence>
<organism evidence="1 2">
    <name type="scientific">Devosia nanyangense</name>
    <dbReference type="NCBI Taxonomy" id="1228055"/>
    <lineage>
        <taxon>Bacteria</taxon>
        <taxon>Pseudomonadati</taxon>
        <taxon>Pseudomonadota</taxon>
        <taxon>Alphaproteobacteria</taxon>
        <taxon>Hyphomicrobiales</taxon>
        <taxon>Devosiaceae</taxon>
        <taxon>Devosia</taxon>
    </lineage>
</organism>
<reference evidence="1" key="1">
    <citation type="submission" date="2020-07" db="EMBL/GenBank/DDBJ databases">
        <title>Huge and variable diversity of episymbiotic CPR bacteria and DPANN archaea in groundwater ecosystems.</title>
        <authorList>
            <person name="He C.Y."/>
            <person name="Keren R."/>
            <person name="Whittaker M."/>
            <person name="Farag I.F."/>
            <person name="Doudna J."/>
            <person name="Cate J.H.D."/>
            <person name="Banfield J.F."/>
        </authorList>
    </citation>
    <scope>NUCLEOTIDE SEQUENCE</scope>
    <source>
        <strain evidence="1">NC_groundwater_1586_Pr3_B-0.1um_66_15</strain>
    </source>
</reference>
<dbReference type="Proteomes" id="UP000782610">
    <property type="component" value="Unassembled WGS sequence"/>
</dbReference>
<sequence>MTVHVPVLNTLTTAERLNESCFCITSDSAQLRGEITAACNGGAAEGSGWPHLLSEVPVFVPKAAFAAMLQTVGAIEAAANLPAFRAEALRRAPAIAQADHGPVGALMGYDFHLDGEVPRLIEINTNAGGASINALLLAAQRACCSEVERQIETAAPDFDAAVAAMFLSEWRRQRGEGQPGRIAIVDDRPADQYLYPEFALFQRTLQTAGIETVIADAAELRFDGGRLTHDGKPIDLVYNRLVDFMLEDDAHAALRAAYEAGAAVVTPNPHVYAKLADKRNLVLLSDAQFLEAAGLGPDHRAALAAIPRTIAVTAGNADALWSGRAGWFFKPVSGHGGKAVYRGDKLTRSVWSRIVEGGYVAQTLAAPGRRMVRIDGVATERKTDIRLYTYGGKLLLAAARLYQGQTTNFRTPGGGFAPVYVV</sequence>